<feature type="region of interest" description="Disordered" evidence="7">
    <location>
        <begin position="1"/>
        <end position="30"/>
    </location>
</feature>
<feature type="region of interest" description="Disordered" evidence="7">
    <location>
        <begin position="563"/>
        <end position="592"/>
    </location>
</feature>
<dbReference type="GO" id="GO:0005874">
    <property type="term" value="C:microtubule"/>
    <property type="evidence" value="ECO:0007669"/>
    <property type="project" value="UniProtKB-KW"/>
</dbReference>
<feature type="compositionally biased region" description="Low complexity" evidence="7">
    <location>
        <begin position="866"/>
        <end position="878"/>
    </location>
</feature>
<accession>A0AAD9E3N8</accession>
<keyword evidence="2" id="KW-0436">Ligase</keyword>
<dbReference type="AlphaFoldDB" id="A0AAD9E3N8"/>
<dbReference type="PANTHER" id="PTHR12241:SF147">
    <property type="entry name" value="TUBULIN POLYGLUTAMYLASE TTLL7"/>
    <property type="match status" value="1"/>
</dbReference>
<feature type="compositionally biased region" description="Basic and acidic residues" evidence="7">
    <location>
        <begin position="847"/>
        <end position="858"/>
    </location>
</feature>
<keyword evidence="4" id="KW-0547">Nucleotide-binding</keyword>
<gene>
    <name evidence="8" type="ORF">P4O66_013058</name>
</gene>
<dbReference type="GO" id="GO:0036064">
    <property type="term" value="C:ciliary basal body"/>
    <property type="evidence" value="ECO:0007669"/>
    <property type="project" value="TreeGrafter"/>
</dbReference>
<dbReference type="PROSITE" id="PS51221">
    <property type="entry name" value="TTL"/>
    <property type="match status" value="1"/>
</dbReference>
<evidence type="ECO:0000313" key="8">
    <source>
        <dbReference type="EMBL" id="KAK1806010.1"/>
    </source>
</evidence>
<proteinExistence type="inferred from homology"/>
<protein>
    <recommendedName>
        <fullName evidence="10">Tubulin tyrosine ligase-like family, member 7</fullName>
    </recommendedName>
</protein>
<feature type="non-terminal residue" evidence="8">
    <location>
        <position position="1"/>
    </location>
</feature>
<comment type="caution">
    <text evidence="8">The sequence shown here is derived from an EMBL/GenBank/DDBJ whole genome shotgun (WGS) entry which is preliminary data.</text>
</comment>
<dbReference type="GO" id="GO:0005524">
    <property type="term" value="F:ATP binding"/>
    <property type="evidence" value="ECO:0007669"/>
    <property type="project" value="UniProtKB-KW"/>
</dbReference>
<dbReference type="GO" id="GO:0000226">
    <property type="term" value="P:microtubule cytoskeleton organization"/>
    <property type="evidence" value="ECO:0007669"/>
    <property type="project" value="TreeGrafter"/>
</dbReference>
<evidence type="ECO:0000256" key="4">
    <source>
        <dbReference type="ARBA" id="ARBA00022741"/>
    </source>
</evidence>
<dbReference type="EMBL" id="JAROKS010000002">
    <property type="protein sequence ID" value="KAK1806010.1"/>
    <property type="molecule type" value="Genomic_DNA"/>
</dbReference>
<keyword evidence="9" id="KW-1185">Reference proteome</keyword>
<feature type="coiled-coil region" evidence="6">
    <location>
        <begin position="480"/>
        <end position="552"/>
    </location>
</feature>
<feature type="compositionally biased region" description="Polar residues" evidence="7">
    <location>
        <begin position="890"/>
        <end position="905"/>
    </location>
</feature>
<dbReference type="PANTHER" id="PTHR12241">
    <property type="entry name" value="TUBULIN POLYGLUTAMYLASE"/>
    <property type="match status" value="1"/>
</dbReference>
<evidence type="ECO:0000256" key="6">
    <source>
        <dbReference type="SAM" id="Coils"/>
    </source>
</evidence>
<evidence type="ECO:0000313" key="9">
    <source>
        <dbReference type="Proteomes" id="UP001239994"/>
    </source>
</evidence>
<dbReference type="Proteomes" id="UP001239994">
    <property type="component" value="Unassembled WGS sequence"/>
</dbReference>
<keyword evidence="6" id="KW-0175">Coiled coil</keyword>
<feature type="region of interest" description="Disordered" evidence="7">
    <location>
        <begin position="982"/>
        <end position="1042"/>
    </location>
</feature>
<dbReference type="InterPro" id="IPR004344">
    <property type="entry name" value="TTL/TTLL_fam"/>
</dbReference>
<feature type="region of interest" description="Disordered" evidence="7">
    <location>
        <begin position="780"/>
        <end position="878"/>
    </location>
</feature>
<dbReference type="Gene3D" id="3.30.470.20">
    <property type="entry name" value="ATP-grasp fold, B domain"/>
    <property type="match status" value="1"/>
</dbReference>
<organism evidence="8 9">
    <name type="scientific">Electrophorus voltai</name>
    <dbReference type="NCBI Taxonomy" id="2609070"/>
    <lineage>
        <taxon>Eukaryota</taxon>
        <taxon>Metazoa</taxon>
        <taxon>Chordata</taxon>
        <taxon>Craniata</taxon>
        <taxon>Vertebrata</taxon>
        <taxon>Euteleostomi</taxon>
        <taxon>Actinopterygii</taxon>
        <taxon>Neopterygii</taxon>
        <taxon>Teleostei</taxon>
        <taxon>Ostariophysi</taxon>
        <taxon>Gymnotiformes</taxon>
        <taxon>Gymnotoidei</taxon>
        <taxon>Gymnotidae</taxon>
        <taxon>Electrophorus</taxon>
    </lineage>
</organism>
<dbReference type="SUPFAM" id="SSF56059">
    <property type="entry name" value="Glutathione synthetase ATP-binding domain-like"/>
    <property type="match status" value="1"/>
</dbReference>
<feature type="compositionally biased region" description="Low complexity" evidence="7">
    <location>
        <begin position="813"/>
        <end position="825"/>
    </location>
</feature>
<dbReference type="Pfam" id="PF03133">
    <property type="entry name" value="TTL"/>
    <property type="match status" value="1"/>
</dbReference>
<dbReference type="GO" id="GO:0070740">
    <property type="term" value="F:tubulin-glutamic acid ligase activity"/>
    <property type="evidence" value="ECO:0007669"/>
    <property type="project" value="TreeGrafter"/>
</dbReference>
<feature type="region of interest" description="Disordered" evidence="7">
    <location>
        <begin position="692"/>
        <end position="712"/>
    </location>
</feature>
<evidence type="ECO:0000256" key="7">
    <source>
        <dbReference type="SAM" id="MobiDB-lite"/>
    </source>
</evidence>
<feature type="compositionally biased region" description="Low complexity" evidence="7">
    <location>
        <begin position="931"/>
        <end position="953"/>
    </location>
</feature>
<feature type="compositionally biased region" description="Polar residues" evidence="7">
    <location>
        <begin position="695"/>
        <end position="712"/>
    </location>
</feature>
<evidence type="ECO:0000256" key="5">
    <source>
        <dbReference type="ARBA" id="ARBA00022840"/>
    </source>
</evidence>
<reference evidence="8" key="1">
    <citation type="submission" date="2023-03" db="EMBL/GenBank/DDBJ databases">
        <title>Electrophorus voltai genome.</title>
        <authorList>
            <person name="Bian C."/>
        </authorList>
    </citation>
    <scope>NUCLEOTIDE SEQUENCE</scope>
    <source>
        <strain evidence="8">CB-2022</strain>
        <tissue evidence="8">Muscle</tissue>
    </source>
</reference>
<keyword evidence="5" id="KW-0067">ATP-binding</keyword>
<evidence type="ECO:0008006" key="10">
    <source>
        <dbReference type="Google" id="ProtNLM"/>
    </source>
</evidence>
<evidence type="ECO:0000256" key="3">
    <source>
        <dbReference type="ARBA" id="ARBA00022701"/>
    </source>
</evidence>
<evidence type="ECO:0000256" key="2">
    <source>
        <dbReference type="ARBA" id="ARBA00022598"/>
    </source>
</evidence>
<dbReference type="FunFam" id="3.30.470.20:FF:000009">
    <property type="entry name" value="tubulin polyglutamylase TTLL5 isoform X1"/>
    <property type="match status" value="1"/>
</dbReference>
<keyword evidence="3" id="KW-0493">Microtubule</keyword>
<evidence type="ECO:0000256" key="1">
    <source>
        <dbReference type="ARBA" id="ARBA00006820"/>
    </source>
</evidence>
<name>A0AAD9E3N8_9TELE</name>
<sequence length="1250" mass="139433">PAESERESPNEAGGSGPLQPVALGAHLRADRGDKVDPCQAVLECPRGLAEESSAAFDLSARDMPSLADDGGECGSILLTRGRAVPLTSQPRRSFTCTHACFTTHLNTVTGFPTEDQGTTPVNVRPALSNQNGVKRKVRTKKKKGIITANVAGTKYEIVRIVIGELAFHKTRDEDETANLIWSDSAVQHEKIAELRNYQRINHFPGMGEICRKDCLARNMAKMIKNQPHEYSFIPKTWIFPAEYTQFQNYAKELRRKRKQKTFIVKPANGAMGHGISLIRNCEKLPAQDHFIVQEYLDKPFLMEGYKFDLRIYILVTSCDPLRVFLYNDGLVRMGTEKYHTPSEANLNQLYMHLTNYSVNKHNENFERDETVDKGSKRSISWFTEFLRSNDYDVAKFWGDVSELVVKTLIVAEPHVLHAYRMCRPGQPPGSDSVCFEVLGFDIILDRKLKPWLLEINRAPSFGTDQKIDYDVKKGVLLNALKLLNIRASDKRRNLAQQKAEAQRRLYGHGSVKKLSAGSSEWEKQRLTLERRKEELKERLAEVRKQISREEHEKRHLGNYRYEGARRVSPRGTFTGSGAEQGTPGREAAVEGRRQVQGLHVKLRKDSGQGLSVYARWPGQGGAVQSFKRLPGRRAYAALLRRIYPPDDKLLLEKYEGLLSVAFQTFLAGRAASLQKEMNNPLKRMKARLPVGDASSFRSGRSRAQSGSERARFRNTSRTLLPCAVAAGRHRISPALAFDRAAAMKRLPRPGCLSHEIPASFDTEEDILDLLEQCELDDEKLMGKTSRQRGTKALSSMPESGPAPRRHRDYGDTSGSCDGSSSSGSDAGEEEEGSASELRGNVASLQTEESKQKPSERSSRVHWKPCSTPTKASSPSSLALSGLIRRSVSCPRSISSLTTQPPSNENRGPAAKSSPQRGGAMSPGEARKSGMAPAPLRPRSSLRSHSLSRSGSAHRVPHSSSLGTIHSNMAMGLRHPAVRAAPELHSPAPRSGLLQKKALPSPPTTLQPARPAGQRGERAEADDGGGRKGESLLNTRTKEQEEELTRQTLVALGEMRIRFPGKSDEEAEAVLDEILNNWKYHKPKVASYWLVKLDATKQRKVLDIVRTNVRSALQRIWREADVDSLRLSRLFARVFNRLLWSHGQGLWNCFCSSGRSSWENIFCKSGEVVTAHELQCCQRLVQLCRDCLLVVYKYVADSRGSLAGLSPDWDDTRYLLPVTSQFVIKWPSSGFGRGVASTRSRSLFTTRMGHF</sequence>
<comment type="similarity">
    <text evidence="1">Belongs to the tubulin--tyrosine ligase family.</text>
</comment>
<feature type="region of interest" description="Disordered" evidence="7">
    <location>
        <begin position="890"/>
        <end position="963"/>
    </location>
</feature>
<feature type="compositionally biased region" description="Basic and acidic residues" evidence="7">
    <location>
        <begin position="1014"/>
        <end position="1042"/>
    </location>
</feature>
<dbReference type="GO" id="GO:0015631">
    <property type="term" value="F:tubulin binding"/>
    <property type="evidence" value="ECO:0007669"/>
    <property type="project" value="TreeGrafter"/>
</dbReference>